<dbReference type="Pfam" id="PF00005">
    <property type="entry name" value="ABC_tran"/>
    <property type="match status" value="1"/>
</dbReference>
<dbReference type="SUPFAM" id="SSF52540">
    <property type="entry name" value="P-loop containing nucleoside triphosphate hydrolases"/>
    <property type="match status" value="1"/>
</dbReference>
<accession>A0A9W6RFH3</accession>
<gene>
    <name evidence="2" type="ORF">Airi01_013590</name>
</gene>
<comment type="caution">
    <text evidence="2">The sequence shown here is derived from an EMBL/GenBank/DDBJ whole genome shotgun (WGS) entry which is preliminary data.</text>
</comment>
<name>A0A9W6RFH3_9ACTN</name>
<organism evidence="2 3">
    <name type="scientific">Actinoallomurus iriomotensis</name>
    <dbReference type="NCBI Taxonomy" id="478107"/>
    <lineage>
        <taxon>Bacteria</taxon>
        <taxon>Bacillati</taxon>
        <taxon>Actinomycetota</taxon>
        <taxon>Actinomycetes</taxon>
        <taxon>Streptosporangiales</taxon>
        <taxon>Thermomonosporaceae</taxon>
        <taxon>Actinoallomurus</taxon>
    </lineage>
</organism>
<evidence type="ECO:0000313" key="2">
    <source>
        <dbReference type="EMBL" id="GLY73092.1"/>
    </source>
</evidence>
<reference evidence="2" key="1">
    <citation type="submission" date="2023-03" db="EMBL/GenBank/DDBJ databases">
        <title>Actinoallomurus iriomotensis NBRC 103681.</title>
        <authorList>
            <person name="Ichikawa N."/>
            <person name="Sato H."/>
            <person name="Tonouchi N."/>
        </authorList>
    </citation>
    <scope>NUCLEOTIDE SEQUENCE</scope>
    <source>
        <strain evidence="2">NBRC 103681</strain>
    </source>
</reference>
<dbReference type="RefSeq" id="WP_285618341.1">
    <property type="nucleotide sequence ID" value="NZ_BSTJ01000001.1"/>
</dbReference>
<dbReference type="InterPro" id="IPR003439">
    <property type="entry name" value="ABC_transporter-like_ATP-bd"/>
</dbReference>
<dbReference type="GO" id="GO:0005524">
    <property type="term" value="F:ATP binding"/>
    <property type="evidence" value="ECO:0007669"/>
    <property type="project" value="InterPro"/>
</dbReference>
<dbReference type="GO" id="GO:0034040">
    <property type="term" value="F:ATPase-coupled lipid transmembrane transporter activity"/>
    <property type="evidence" value="ECO:0007669"/>
    <property type="project" value="TreeGrafter"/>
</dbReference>
<sequence length="224" mass="23865">MVTQVPVAHDVEARETLPLPPGPYDLRVADLRVQWPDGEIVGLGDTELVLPAGRRLALVGAGRVGTSALAAVLLRFIDYEGTVTLGGVELRDLAGEDVRRVIGLCARDTRVSPATVAANVRAARPDADEEEVADALRRAGLTLPPDTAVNEETIAGADRQRLALARALLADVPILILEDPVTERDVLTAAKDRTLLLITHQAAIPGAEPILRHMDEVVMLGDLP</sequence>
<dbReference type="PANTHER" id="PTHR24221">
    <property type="entry name" value="ATP-BINDING CASSETTE SUB-FAMILY B"/>
    <property type="match status" value="1"/>
</dbReference>
<dbReference type="Proteomes" id="UP001165135">
    <property type="component" value="Unassembled WGS sequence"/>
</dbReference>
<protein>
    <recommendedName>
        <fullName evidence="1">ABC transporter domain-containing protein</fullName>
    </recommendedName>
</protein>
<dbReference type="InterPro" id="IPR039421">
    <property type="entry name" value="Type_1_exporter"/>
</dbReference>
<dbReference type="AlphaFoldDB" id="A0A9W6RFH3"/>
<dbReference type="PANTHER" id="PTHR24221:SF654">
    <property type="entry name" value="ATP-BINDING CASSETTE SUB-FAMILY B MEMBER 6"/>
    <property type="match status" value="1"/>
</dbReference>
<dbReference type="InterPro" id="IPR027417">
    <property type="entry name" value="P-loop_NTPase"/>
</dbReference>
<evidence type="ECO:0000259" key="1">
    <source>
        <dbReference type="Pfam" id="PF00005"/>
    </source>
</evidence>
<dbReference type="Gene3D" id="3.40.50.300">
    <property type="entry name" value="P-loop containing nucleotide triphosphate hydrolases"/>
    <property type="match status" value="1"/>
</dbReference>
<evidence type="ECO:0000313" key="3">
    <source>
        <dbReference type="Proteomes" id="UP001165135"/>
    </source>
</evidence>
<feature type="domain" description="ABC transporter" evidence="1">
    <location>
        <begin position="45"/>
        <end position="181"/>
    </location>
</feature>
<dbReference type="EMBL" id="BSTJ01000001">
    <property type="protein sequence ID" value="GLY73092.1"/>
    <property type="molecule type" value="Genomic_DNA"/>
</dbReference>
<proteinExistence type="predicted"/>
<dbReference type="GO" id="GO:0016887">
    <property type="term" value="F:ATP hydrolysis activity"/>
    <property type="evidence" value="ECO:0007669"/>
    <property type="project" value="InterPro"/>
</dbReference>